<name>A0A9D4E7D8_DREPO</name>
<organism evidence="2 3">
    <name type="scientific">Dreissena polymorpha</name>
    <name type="common">Zebra mussel</name>
    <name type="synonym">Mytilus polymorpha</name>
    <dbReference type="NCBI Taxonomy" id="45954"/>
    <lineage>
        <taxon>Eukaryota</taxon>
        <taxon>Metazoa</taxon>
        <taxon>Spiralia</taxon>
        <taxon>Lophotrochozoa</taxon>
        <taxon>Mollusca</taxon>
        <taxon>Bivalvia</taxon>
        <taxon>Autobranchia</taxon>
        <taxon>Heteroconchia</taxon>
        <taxon>Euheterodonta</taxon>
        <taxon>Imparidentia</taxon>
        <taxon>Neoheterodontei</taxon>
        <taxon>Myida</taxon>
        <taxon>Dreissenoidea</taxon>
        <taxon>Dreissenidae</taxon>
        <taxon>Dreissena</taxon>
    </lineage>
</organism>
<protein>
    <submittedName>
        <fullName evidence="2">Uncharacterized protein</fullName>
    </submittedName>
</protein>
<accession>A0A9D4E7D8</accession>
<gene>
    <name evidence="2" type="ORF">DPMN_176700</name>
</gene>
<feature type="region of interest" description="Disordered" evidence="1">
    <location>
        <begin position="45"/>
        <end position="65"/>
    </location>
</feature>
<proteinExistence type="predicted"/>
<keyword evidence="3" id="KW-1185">Reference proteome</keyword>
<evidence type="ECO:0000313" key="2">
    <source>
        <dbReference type="EMBL" id="KAH3775299.1"/>
    </source>
</evidence>
<sequence>MHPESQAGSGNRHCDRTVMANTNVVPALDGNSGGYTNYNLETAQATSTSISRHGTSIEEKSSRMHGCMQSVRERFRKQGISEQSTNILMCSGKEEQRNSTRSSHKDGFVTVVKGKSKSCL</sequence>
<evidence type="ECO:0000256" key="1">
    <source>
        <dbReference type="SAM" id="MobiDB-lite"/>
    </source>
</evidence>
<dbReference type="EMBL" id="JAIWYP010000009">
    <property type="protein sequence ID" value="KAH3775299.1"/>
    <property type="molecule type" value="Genomic_DNA"/>
</dbReference>
<reference evidence="2" key="2">
    <citation type="submission" date="2020-11" db="EMBL/GenBank/DDBJ databases">
        <authorList>
            <person name="McCartney M.A."/>
            <person name="Auch B."/>
            <person name="Kono T."/>
            <person name="Mallez S."/>
            <person name="Becker A."/>
            <person name="Gohl D.M."/>
            <person name="Silverstein K.A.T."/>
            <person name="Koren S."/>
            <person name="Bechman K.B."/>
            <person name="Herman A."/>
            <person name="Abrahante J.E."/>
            <person name="Garbe J."/>
        </authorList>
    </citation>
    <scope>NUCLEOTIDE SEQUENCE</scope>
    <source>
        <strain evidence="2">Duluth1</strain>
        <tissue evidence="2">Whole animal</tissue>
    </source>
</reference>
<feature type="compositionally biased region" description="Polar residues" evidence="1">
    <location>
        <begin position="45"/>
        <end position="54"/>
    </location>
</feature>
<reference evidence="2" key="1">
    <citation type="journal article" date="2019" name="bioRxiv">
        <title>The Genome of the Zebra Mussel, Dreissena polymorpha: A Resource for Invasive Species Research.</title>
        <authorList>
            <person name="McCartney M.A."/>
            <person name="Auch B."/>
            <person name="Kono T."/>
            <person name="Mallez S."/>
            <person name="Zhang Y."/>
            <person name="Obille A."/>
            <person name="Becker A."/>
            <person name="Abrahante J.E."/>
            <person name="Garbe J."/>
            <person name="Badalamenti J.P."/>
            <person name="Herman A."/>
            <person name="Mangelson H."/>
            <person name="Liachko I."/>
            <person name="Sullivan S."/>
            <person name="Sone E.D."/>
            <person name="Koren S."/>
            <person name="Silverstein K.A.T."/>
            <person name="Beckman K.B."/>
            <person name="Gohl D.M."/>
        </authorList>
    </citation>
    <scope>NUCLEOTIDE SEQUENCE</scope>
    <source>
        <strain evidence="2">Duluth1</strain>
        <tissue evidence="2">Whole animal</tissue>
    </source>
</reference>
<evidence type="ECO:0000313" key="3">
    <source>
        <dbReference type="Proteomes" id="UP000828390"/>
    </source>
</evidence>
<dbReference type="Proteomes" id="UP000828390">
    <property type="component" value="Unassembled WGS sequence"/>
</dbReference>
<dbReference type="AlphaFoldDB" id="A0A9D4E7D8"/>
<comment type="caution">
    <text evidence="2">The sequence shown here is derived from an EMBL/GenBank/DDBJ whole genome shotgun (WGS) entry which is preliminary data.</text>
</comment>